<sequence length="150" mass="17168">MELELVTKKQDPSLKLLVILSKAYKTVMEQVELDVKSRGISLTDFAVLELLYHRGQQPLQKIADKILLTSGSITYVVNKLEKQGYLTREQCELDKRVTYAVISDKGTELLDSIFPGHWDKIKQIMHGLDYHEKEEAIVLLKKLGTAIREL</sequence>
<dbReference type="PANTHER" id="PTHR33164:SF56">
    <property type="entry name" value="HTH-TYPE TRANSCRIPTIONAL REGULATOR MHQR"/>
    <property type="match status" value="1"/>
</dbReference>
<dbReference type="InterPro" id="IPR036390">
    <property type="entry name" value="WH_DNA-bd_sf"/>
</dbReference>
<dbReference type="Pfam" id="PF01047">
    <property type="entry name" value="MarR"/>
    <property type="match status" value="1"/>
</dbReference>
<dbReference type="Gene3D" id="1.10.10.10">
    <property type="entry name" value="Winged helix-like DNA-binding domain superfamily/Winged helix DNA-binding domain"/>
    <property type="match status" value="1"/>
</dbReference>
<keyword evidence="1" id="KW-0805">Transcription regulation</keyword>
<dbReference type="InterPro" id="IPR000835">
    <property type="entry name" value="HTH_MarR-typ"/>
</dbReference>
<dbReference type="PhylomeDB" id="Q8ESM3"/>
<evidence type="ECO:0000259" key="4">
    <source>
        <dbReference type="PROSITE" id="PS50995"/>
    </source>
</evidence>
<reference evidence="5 6" key="2">
    <citation type="journal article" date="2002" name="Nucleic Acids Res.">
        <title>Genome sequence of Oceanobacillus iheyensis isolated from the Iheya Ridge and its unexpected adaptive capabilities to extreme environments.</title>
        <authorList>
            <person name="Takami H."/>
            <person name="Takaki Y."/>
            <person name="Uchiyama I."/>
        </authorList>
    </citation>
    <scope>NUCLEOTIDE SEQUENCE [LARGE SCALE GENOMIC DNA]</scope>
    <source>
        <strain evidence="6">DSM 14371 / CIP 107618 / JCM 11309 / KCTC 3954 / HTE831</strain>
    </source>
</reference>
<dbReference type="EMBL" id="BA000028">
    <property type="protein sequence ID" value="BAC12559.1"/>
    <property type="molecule type" value="Genomic_DNA"/>
</dbReference>
<dbReference type="InterPro" id="IPR039422">
    <property type="entry name" value="MarR/SlyA-like"/>
</dbReference>
<dbReference type="GO" id="GO:0006950">
    <property type="term" value="P:response to stress"/>
    <property type="evidence" value="ECO:0007669"/>
    <property type="project" value="TreeGrafter"/>
</dbReference>
<dbReference type="GO" id="GO:0003700">
    <property type="term" value="F:DNA-binding transcription factor activity"/>
    <property type="evidence" value="ECO:0007669"/>
    <property type="project" value="InterPro"/>
</dbReference>
<dbReference type="InterPro" id="IPR023187">
    <property type="entry name" value="Tscrpt_reg_MarR-type_CS"/>
</dbReference>
<protein>
    <submittedName>
        <fullName evidence="5">Transcriptional regulator (MarR family)</fullName>
    </submittedName>
</protein>
<gene>
    <name evidence="5" type="ordered locus">OB0603</name>
</gene>
<evidence type="ECO:0000256" key="3">
    <source>
        <dbReference type="ARBA" id="ARBA00023163"/>
    </source>
</evidence>
<organism evidence="5 6">
    <name type="scientific">Oceanobacillus iheyensis (strain DSM 14371 / CIP 107618 / JCM 11309 / KCTC 3954 / HTE831)</name>
    <dbReference type="NCBI Taxonomy" id="221109"/>
    <lineage>
        <taxon>Bacteria</taxon>
        <taxon>Bacillati</taxon>
        <taxon>Bacillota</taxon>
        <taxon>Bacilli</taxon>
        <taxon>Bacillales</taxon>
        <taxon>Bacillaceae</taxon>
        <taxon>Oceanobacillus</taxon>
    </lineage>
</organism>
<dbReference type="SMART" id="SM00347">
    <property type="entry name" value="HTH_MARR"/>
    <property type="match status" value="1"/>
</dbReference>
<proteinExistence type="predicted"/>
<evidence type="ECO:0000256" key="1">
    <source>
        <dbReference type="ARBA" id="ARBA00023015"/>
    </source>
</evidence>
<evidence type="ECO:0000313" key="5">
    <source>
        <dbReference type="EMBL" id="BAC12559.1"/>
    </source>
</evidence>
<dbReference type="PANTHER" id="PTHR33164">
    <property type="entry name" value="TRANSCRIPTIONAL REGULATOR, MARR FAMILY"/>
    <property type="match status" value="1"/>
</dbReference>
<dbReference type="eggNOG" id="COG1846">
    <property type="taxonomic scope" value="Bacteria"/>
</dbReference>
<evidence type="ECO:0000313" key="6">
    <source>
        <dbReference type="Proteomes" id="UP000000822"/>
    </source>
</evidence>
<reference evidence="5 6" key="1">
    <citation type="journal article" date="2001" name="FEMS Microbiol. Lett.">
        <title>Oceanobacillus iheyensis gen. nov., sp. nov., a deep-sea extremely halotolerant and alkaliphilic species isolated from a depth of 1050 m on the Iheya Ridge.</title>
        <authorList>
            <person name="Lu J."/>
            <person name="Nogi Y."/>
            <person name="Takami H."/>
        </authorList>
    </citation>
    <scope>NUCLEOTIDE SEQUENCE [LARGE SCALE GENOMIC DNA]</scope>
    <source>
        <strain evidence="6">DSM 14371 / CIP 107618 / JCM 11309 / KCTC 3954 / HTE831</strain>
    </source>
</reference>
<dbReference type="STRING" id="221109.gene:10732807"/>
<dbReference type="RefSeq" id="WP_011065007.1">
    <property type="nucleotide sequence ID" value="NC_004193.1"/>
</dbReference>
<feature type="domain" description="HTH marR-type" evidence="4">
    <location>
        <begin position="10"/>
        <end position="145"/>
    </location>
</feature>
<dbReference type="PROSITE" id="PS50995">
    <property type="entry name" value="HTH_MARR_2"/>
    <property type="match status" value="1"/>
</dbReference>
<evidence type="ECO:0000256" key="2">
    <source>
        <dbReference type="ARBA" id="ARBA00023125"/>
    </source>
</evidence>
<dbReference type="GO" id="GO:0003677">
    <property type="term" value="F:DNA binding"/>
    <property type="evidence" value="ECO:0007669"/>
    <property type="project" value="UniProtKB-KW"/>
</dbReference>
<keyword evidence="6" id="KW-1185">Reference proteome</keyword>
<dbReference type="KEGG" id="oih:OB0603"/>
<dbReference type="InterPro" id="IPR036388">
    <property type="entry name" value="WH-like_DNA-bd_sf"/>
</dbReference>
<name>Q8ESM3_OCEIH</name>
<dbReference type="SUPFAM" id="SSF46785">
    <property type="entry name" value="Winged helix' DNA-binding domain"/>
    <property type="match status" value="1"/>
</dbReference>
<dbReference type="PRINTS" id="PR00598">
    <property type="entry name" value="HTHMARR"/>
</dbReference>
<accession>Q8ESM3</accession>
<keyword evidence="3" id="KW-0804">Transcription</keyword>
<dbReference type="AlphaFoldDB" id="Q8ESM3"/>
<dbReference type="PROSITE" id="PS01117">
    <property type="entry name" value="HTH_MARR_1"/>
    <property type="match status" value="1"/>
</dbReference>
<dbReference type="HOGENOM" id="CLU_083287_27_2_9"/>
<keyword evidence="2" id="KW-0238">DNA-binding</keyword>
<dbReference type="Proteomes" id="UP000000822">
    <property type="component" value="Chromosome"/>
</dbReference>